<comment type="caution">
    <text evidence="2">The sequence shown here is derived from an EMBL/GenBank/DDBJ whole genome shotgun (WGS) entry which is preliminary data.</text>
</comment>
<feature type="chain" id="PRO_5043932489" evidence="1">
    <location>
        <begin position="25"/>
        <end position="1211"/>
    </location>
</feature>
<evidence type="ECO:0000313" key="3">
    <source>
        <dbReference type="Proteomes" id="UP001497744"/>
    </source>
</evidence>
<reference evidence="2 3" key="1">
    <citation type="submission" date="2021-06" db="EMBL/GenBank/DDBJ databases">
        <title>Genome sequence of Babesia caballi.</title>
        <authorList>
            <person name="Yamagishi J."/>
            <person name="Kidaka T."/>
            <person name="Ochi A."/>
        </authorList>
    </citation>
    <scope>NUCLEOTIDE SEQUENCE [LARGE SCALE GENOMIC DNA]</scope>
    <source>
        <strain evidence="2">USDA-D6B2</strain>
    </source>
</reference>
<proteinExistence type="predicted"/>
<feature type="signal peptide" evidence="1">
    <location>
        <begin position="1"/>
        <end position="24"/>
    </location>
</feature>
<keyword evidence="3" id="KW-1185">Reference proteome</keyword>
<organism evidence="2 3">
    <name type="scientific">Babesia caballi</name>
    <dbReference type="NCBI Taxonomy" id="5871"/>
    <lineage>
        <taxon>Eukaryota</taxon>
        <taxon>Sar</taxon>
        <taxon>Alveolata</taxon>
        <taxon>Apicomplexa</taxon>
        <taxon>Aconoidasida</taxon>
        <taxon>Piroplasmida</taxon>
        <taxon>Babesiidae</taxon>
        <taxon>Babesia</taxon>
    </lineage>
</organism>
<keyword evidence="1" id="KW-0732">Signal</keyword>
<dbReference type="EMBL" id="BPLF01000005">
    <property type="protein sequence ID" value="GIX65800.1"/>
    <property type="molecule type" value="Genomic_DNA"/>
</dbReference>
<dbReference type="RefSeq" id="XP_067717869.1">
    <property type="nucleotide sequence ID" value="XM_067861768.1"/>
</dbReference>
<evidence type="ECO:0000313" key="2">
    <source>
        <dbReference type="EMBL" id="GIX65800.1"/>
    </source>
</evidence>
<evidence type="ECO:0000256" key="1">
    <source>
        <dbReference type="SAM" id="SignalP"/>
    </source>
</evidence>
<accession>A0AAV4M0Q6</accession>
<dbReference type="Proteomes" id="UP001497744">
    <property type="component" value="Unassembled WGS sequence"/>
</dbReference>
<sequence length="1211" mass="136929">MQFNVFVSLLVALFASTAVLPSHAFLGFGGESKGSGTFAMFFHSFSYIFRKRGRLRWLRKATNDDIHNDKYIFVDLFSHQHHDAIDVVPLEDDLENKRTNILAYAVNPQRLPFRYANATLGDVMYYSQLLQTEGDYEERRVMTYKDELERFCALIESFDTSGARVSMRLYRVKRRMWWLKLVAKEGSAISNTWSSVMNYFGVRPNGPVKKQTLNIKESNCPLGMVNHKTSSYDIIYNRSPGAGVETIGDVIFRTMPQQLSPGCTDLYVWRCFAKDKRDDITYVVIAEKVGGYSNITYFKCTSPADSQYEEVDSFGSEGKVPTKLEVVDPFPHYGKSNVDMVYAFGPHLDHPYESDIFVVAYPDSHHYLIRPLATANLKIIKTFKVQGKLNSFDLEIPDADGYTFVSCTHLDAENIRRMSLTSVWGTRIALISGRISLEKMLTPQLPLVDQHSLYLLKHHIPVQYLRMTPDDALSLKNPIDFRVYDYDDADVLAAQFNIGMTFYTPNLASTTDFKSCIFHNDNAITLKKSYNTQVFLIEKSRTSLAIVLQAGSKELQVYEVGNKKMQLCDATTRFKHLKTNDLMDLEAITKRGVKSKPTKVSLNLNDPMLDGNIEITVLSTSTVMYTPINGNTRISAFVWGKQQLAFGKESSPVFTLISNRDEKFLLVDEWISEQHLVKRYLYAMEERPSLQNLRLLTQMSCEVPEDNLNDIRRCLQRTWFEMIPQRLPIVVEEKDSRIGNAEFPYHKLGILYLPHGHDFSLGLTSLTTPPMETRPGHKWRQVHSFKTDPPKTKASVFTMTPKGIQEDVIGEGGTIASTSILGFRRLTYSELPVNAVPLLLDNIEYSDSKFVVSKVGGVTVTVLKPTSSSSVFNPVVFGRHEIQFIGDNQCTRVTLSESEDGLREVSVDLKAPDGSNVILNFRERAPREGLFDFDRSNGTSNAVGSRFVDVNRLIYNYEAAFEALDVLDFNKGIFPHHIRYLTLNKFTMYFTGYISHAGLTVNFGSFELPVPASAGMFHAWVRYKTDNSGTATLYLHYVDQGKVHSTLHTVEESATAKALRRPREYNCNWGPMSNAEFYAVNYLLLRHTQVQGELMAVNLDLSSGDISTPIMKMKVDSGTTLYTTVATSGCVIDHVIHKGAIIRGVPKQLVKHVYHSHGATDDVLLVVVRTLKTVFAQAYGFSDKDSFQPMRLADIDPQQHPSIHAIMKSLA</sequence>
<dbReference type="AlphaFoldDB" id="A0AAV4M0Q6"/>
<name>A0AAV4M0Q6_BABCB</name>
<gene>
    <name evidence="2" type="ORF">BcabD6B2_52350</name>
</gene>
<protein>
    <submittedName>
        <fullName evidence="2">Cf58 antigen</fullName>
    </submittedName>
</protein>
<dbReference type="GeneID" id="94197281"/>